<protein>
    <recommendedName>
        <fullName evidence="7">GAGA-binding transcriptional activator</fullName>
    </recommendedName>
</protein>
<comment type="similarity">
    <text evidence="2 7">Belongs to the BBR/BPC family.</text>
</comment>
<keyword evidence="4 7" id="KW-0238">DNA-binding</keyword>
<dbReference type="PANTHER" id="PTHR31421:SF0">
    <property type="entry name" value="PROTEIN BASIC PENTACYSTEINE1-RELATED"/>
    <property type="match status" value="1"/>
</dbReference>
<keyword evidence="5 7" id="KW-0804">Transcription</keyword>
<evidence type="ECO:0000256" key="1">
    <source>
        <dbReference type="ARBA" id="ARBA00004123"/>
    </source>
</evidence>
<dbReference type="GO" id="GO:0043565">
    <property type="term" value="F:sequence-specific DNA binding"/>
    <property type="evidence" value="ECO:0007669"/>
    <property type="project" value="TreeGrafter"/>
</dbReference>
<comment type="subcellular location">
    <subcellularLocation>
        <location evidence="1 7">Nucleus</location>
    </subcellularLocation>
</comment>
<comment type="function">
    <text evidence="7">Transcriptional regulator that specifically binds to GA-rich elements (GAGA-repeats) present in regulatory sequences of genes involved in developmental processes.</text>
</comment>
<feature type="compositionally biased region" description="Basic and acidic residues" evidence="8">
    <location>
        <begin position="113"/>
        <end position="126"/>
    </location>
</feature>
<evidence type="ECO:0000256" key="4">
    <source>
        <dbReference type="ARBA" id="ARBA00023125"/>
    </source>
</evidence>
<evidence type="ECO:0000256" key="8">
    <source>
        <dbReference type="SAM" id="MobiDB-lite"/>
    </source>
</evidence>
<reference evidence="9" key="1">
    <citation type="submission" date="2019-03" db="EMBL/GenBank/DDBJ databases">
        <authorList>
            <person name="Mank J."/>
            <person name="Almeida P."/>
        </authorList>
    </citation>
    <scope>NUCLEOTIDE SEQUENCE</scope>
    <source>
        <strain evidence="9">78183</strain>
    </source>
</reference>
<feature type="compositionally biased region" description="Polar residues" evidence="8">
    <location>
        <begin position="103"/>
        <end position="112"/>
    </location>
</feature>
<dbReference type="Pfam" id="PF06217">
    <property type="entry name" value="GAGA_bind"/>
    <property type="match status" value="1"/>
</dbReference>
<keyword evidence="3 7" id="KW-0805">Transcription regulation</keyword>
<dbReference type="SMART" id="SM01226">
    <property type="entry name" value="GAGA_bind"/>
    <property type="match status" value="1"/>
</dbReference>
<evidence type="ECO:0000256" key="6">
    <source>
        <dbReference type="ARBA" id="ARBA00023242"/>
    </source>
</evidence>
<dbReference type="AlphaFoldDB" id="A0A6N2NI63"/>
<evidence type="ECO:0000256" key="3">
    <source>
        <dbReference type="ARBA" id="ARBA00023015"/>
    </source>
</evidence>
<sequence>MDDDALNMHNWGYYEPSYKEPLGLQWMPSMVDRDTKHFLPRRDPINIMIGANGAYLPHDSVVSDAPVHMNYMRDSWINREKYLNPLPPNPNYVVLPQTSDAHSMQMLQSPNSSRDERVSRIEEPSVSKEGNQLKRRQVGGASPKTPTAKKPRKPKDGNNNTVQRAKPAKKSVDVVINGIDMDISGIPIPICSCTGTPQQCYRWGCGGWQSACCTTNVSIYPLPMSTKRRGARIAGRKMSQGAFKKVLEKLAAEGYNFANPIDLKTYWARHGTNKFVTISHDHLFLKFGHLDFSEFLLTFPLCVIKEKNGSHEVPLIVDSRENRVSGGYMDLQHRHHAVEFEVEFWPVEHPMEPQDEDRPVKCPMATSSVIKNGRAHEERLGKRADNPPLPEQGIAVVAAEPQVRAVRKRHHTLTRQEHRVIAPNLTRMASLPALPAQNVTIFQMLQELDKFDQY</sequence>
<evidence type="ECO:0000256" key="2">
    <source>
        <dbReference type="ARBA" id="ARBA00007911"/>
    </source>
</evidence>
<dbReference type="InterPro" id="IPR010409">
    <property type="entry name" value="GAGA-bd_tscrpt_act"/>
</dbReference>
<evidence type="ECO:0000256" key="5">
    <source>
        <dbReference type="ARBA" id="ARBA00023163"/>
    </source>
</evidence>
<name>A0A6N2NI63_SALVM</name>
<feature type="region of interest" description="Disordered" evidence="8">
    <location>
        <begin position="103"/>
        <end position="169"/>
    </location>
</feature>
<keyword evidence="6 7" id="KW-0539">Nucleus</keyword>
<dbReference type="GO" id="GO:0005634">
    <property type="term" value="C:nucleus"/>
    <property type="evidence" value="ECO:0007669"/>
    <property type="project" value="UniProtKB-SubCell"/>
</dbReference>
<dbReference type="EMBL" id="CAADRP010002285">
    <property type="protein sequence ID" value="VFU65468.1"/>
    <property type="molecule type" value="Genomic_DNA"/>
</dbReference>
<dbReference type="GO" id="GO:0003700">
    <property type="term" value="F:DNA-binding transcription factor activity"/>
    <property type="evidence" value="ECO:0007669"/>
    <property type="project" value="UniProtKB-UniRule"/>
</dbReference>
<dbReference type="PANTHER" id="PTHR31421">
    <property type="entry name" value="PROTEIN BASIC PENTACYSTEINE3"/>
    <property type="match status" value="1"/>
</dbReference>
<dbReference type="GO" id="GO:0009723">
    <property type="term" value="P:response to ethylene"/>
    <property type="evidence" value="ECO:0007669"/>
    <property type="project" value="TreeGrafter"/>
</dbReference>
<proteinExistence type="inferred from homology"/>
<evidence type="ECO:0000256" key="7">
    <source>
        <dbReference type="RuleBase" id="RU367160"/>
    </source>
</evidence>
<evidence type="ECO:0000313" key="9">
    <source>
        <dbReference type="EMBL" id="VFU65468.1"/>
    </source>
</evidence>
<organism evidence="9">
    <name type="scientific">Salix viminalis</name>
    <name type="common">Common osier</name>
    <name type="synonym">Basket willow</name>
    <dbReference type="NCBI Taxonomy" id="40686"/>
    <lineage>
        <taxon>Eukaryota</taxon>
        <taxon>Viridiplantae</taxon>
        <taxon>Streptophyta</taxon>
        <taxon>Embryophyta</taxon>
        <taxon>Tracheophyta</taxon>
        <taxon>Spermatophyta</taxon>
        <taxon>Magnoliopsida</taxon>
        <taxon>eudicotyledons</taxon>
        <taxon>Gunneridae</taxon>
        <taxon>Pentapetalae</taxon>
        <taxon>rosids</taxon>
        <taxon>fabids</taxon>
        <taxon>Malpighiales</taxon>
        <taxon>Salicaceae</taxon>
        <taxon>Saliceae</taxon>
        <taxon>Salix</taxon>
    </lineage>
</organism>
<gene>
    <name evidence="9" type="ORF">SVIM_LOCUS502419</name>
</gene>
<accession>A0A6N2NI63</accession>